<feature type="domain" description="HTH tetR-type" evidence="3">
    <location>
        <begin position="18"/>
        <end position="78"/>
    </location>
</feature>
<name>B8GI39_METPE</name>
<dbReference type="RefSeq" id="WP_012618098.1">
    <property type="nucleotide sequence ID" value="NC_011832.1"/>
</dbReference>
<dbReference type="HOGENOM" id="CLU_069356_12_9_2"/>
<evidence type="ECO:0000313" key="5">
    <source>
        <dbReference type="Proteomes" id="UP000002457"/>
    </source>
</evidence>
<evidence type="ECO:0000256" key="2">
    <source>
        <dbReference type="PROSITE-ProRule" id="PRU00335"/>
    </source>
</evidence>
<dbReference type="InterPro" id="IPR036271">
    <property type="entry name" value="Tet_transcr_reg_TetR-rel_C_sf"/>
</dbReference>
<dbReference type="InterPro" id="IPR001647">
    <property type="entry name" value="HTH_TetR"/>
</dbReference>
<dbReference type="Pfam" id="PF16295">
    <property type="entry name" value="TetR_C_10"/>
    <property type="match status" value="1"/>
</dbReference>
<gene>
    <name evidence="4" type="ordered locus">Mpal_1456</name>
</gene>
<dbReference type="InterPro" id="IPR050109">
    <property type="entry name" value="HTH-type_TetR-like_transc_reg"/>
</dbReference>
<evidence type="ECO:0000259" key="3">
    <source>
        <dbReference type="PROSITE" id="PS50977"/>
    </source>
</evidence>
<proteinExistence type="predicted"/>
<dbReference type="GeneID" id="7270061"/>
<evidence type="ECO:0000256" key="1">
    <source>
        <dbReference type="ARBA" id="ARBA00023125"/>
    </source>
</evidence>
<dbReference type="eggNOG" id="arCOG02645">
    <property type="taxonomic scope" value="Archaea"/>
</dbReference>
<dbReference type="OrthoDB" id="135877at2157"/>
<dbReference type="InterPro" id="IPR032551">
    <property type="entry name" value="BscR_C"/>
</dbReference>
<protein>
    <submittedName>
        <fullName evidence="4">Transcriptional regulator, TetR family</fullName>
    </submittedName>
</protein>
<dbReference type="Gene3D" id="1.10.357.10">
    <property type="entry name" value="Tetracycline Repressor, domain 2"/>
    <property type="match status" value="1"/>
</dbReference>
<dbReference type="EMBL" id="CP001338">
    <property type="protein sequence ID" value="ACL16779.1"/>
    <property type="molecule type" value="Genomic_DNA"/>
</dbReference>
<evidence type="ECO:0000313" key="4">
    <source>
        <dbReference type="EMBL" id="ACL16779.1"/>
    </source>
</evidence>
<dbReference type="PANTHER" id="PTHR30055:SF222">
    <property type="entry name" value="REGULATORY PROTEIN"/>
    <property type="match status" value="1"/>
</dbReference>
<organism evidence="4 5">
    <name type="scientific">Methanosphaerula palustris (strain ATCC BAA-1556 / DSM 19958 / E1-9c)</name>
    <dbReference type="NCBI Taxonomy" id="521011"/>
    <lineage>
        <taxon>Archaea</taxon>
        <taxon>Methanobacteriati</taxon>
        <taxon>Methanobacteriota</taxon>
        <taxon>Stenosarchaea group</taxon>
        <taxon>Methanomicrobia</taxon>
        <taxon>Methanomicrobiales</taxon>
        <taxon>Methanoregulaceae</taxon>
        <taxon>Methanosphaerula</taxon>
    </lineage>
</organism>
<dbReference type="AlphaFoldDB" id="B8GI39"/>
<dbReference type="STRING" id="521011.Mpal_1456"/>
<accession>B8GI39</accession>
<dbReference type="PRINTS" id="PR00455">
    <property type="entry name" value="HTHTETR"/>
</dbReference>
<dbReference type="SUPFAM" id="SSF48498">
    <property type="entry name" value="Tetracyclin repressor-like, C-terminal domain"/>
    <property type="match status" value="1"/>
</dbReference>
<dbReference type="KEGG" id="mpl:Mpal_1456"/>
<dbReference type="PANTHER" id="PTHR30055">
    <property type="entry name" value="HTH-TYPE TRANSCRIPTIONAL REGULATOR RUTR"/>
    <property type="match status" value="1"/>
</dbReference>
<keyword evidence="5" id="KW-1185">Reference proteome</keyword>
<dbReference type="PROSITE" id="PS50977">
    <property type="entry name" value="HTH_TETR_2"/>
    <property type="match status" value="1"/>
</dbReference>
<dbReference type="Pfam" id="PF00440">
    <property type="entry name" value="TetR_N"/>
    <property type="match status" value="1"/>
</dbReference>
<sequence>MEKSEKKSARTLNPEKISANREKILTTALTLFTSRGFSGTPTSLISKEAGVSTGTLFFYFKTKEELIDTLYRRIKEEAAKEMCRGMDKQKTTKAKIWLLGTNVVEWSIRNHAKLKFMEQFAHSPFVSTSAHEEGMSNFLFLSDLMKDGIREGAIRNIDPTLLLSILASALTGLVARASEIEDPDEREKIVQDGLDFIWNGMKT</sequence>
<feature type="DNA-binding region" description="H-T-H motif" evidence="2">
    <location>
        <begin position="41"/>
        <end position="60"/>
    </location>
</feature>
<keyword evidence="1 2" id="KW-0238">DNA-binding</keyword>
<reference evidence="4 5" key="1">
    <citation type="journal article" date="2015" name="Genome Announc.">
        <title>Complete Genome Sequence of Methanosphaerula palustris E1-9CT, a Hydrogenotrophic Methanogen Isolated from a Minerotrophic Fen Peatland.</title>
        <authorList>
            <person name="Cadillo-Quiroz H."/>
            <person name="Browne P."/>
            <person name="Kyrpides N."/>
            <person name="Woyke T."/>
            <person name="Goodwin L."/>
            <person name="Detter C."/>
            <person name="Yavitt J.B."/>
            <person name="Zinder S.H."/>
        </authorList>
    </citation>
    <scope>NUCLEOTIDE SEQUENCE [LARGE SCALE GENOMIC DNA]</scope>
    <source>
        <strain evidence="5">ATCC BAA-1556 / DSM 19958 / E1-9c</strain>
    </source>
</reference>
<dbReference type="GO" id="GO:0003677">
    <property type="term" value="F:DNA binding"/>
    <property type="evidence" value="ECO:0007669"/>
    <property type="project" value="UniProtKB-UniRule"/>
</dbReference>
<dbReference type="InterPro" id="IPR009057">
    <property type="entry name" value="Homeodomain-like_sf"/>
</dbReference>
<dbReference type="Proteomes" id="UP000002457">
    <property type="component" value="Chromosome"/>
</dbReference>
<dbReference type="SUPFAM" id="SSF46689">
    <property type="entry name" value="Homeodomain-like"/>
    <property type="match status" value="1"/>
</dbReference>